<dbReference type="InterPro" id="IPR029044">
    <property type="entry name" value="Nucleotide-diphossugar_trans"/>
</dbReference>
<comment type="caution">
    <text evidence="2">The sequence shown here is derived from an EMBL/GenBank/DDBJ whole genome shotgun (WGS) entry which is preliminary data.</text>
</comment>
<accession>A0A8G2CCJ3</accession>
<reference evidence="2 3" key="1">
    <citation type="submission" date="2016-11" db="EMBL/GenBank/DDBJ databases">
        <authorList>
            <person name="Varghese N."/>
            <person name="Submissions S."/>
        </authorList>
    </citation>
    <scope>NUCLEOTIDE SEQUENCE [LARGE SCALE GENOMIC DNA]</scope>
    <source>
        <strain evidence="2 3">DSM 17919</strain>
    </source>
</reference>
<dbReference type="Gene3D" id="3.90.550.10">
    <property type="entry name" value="Spore Coat Polysaccharide Biosynthesis Protein SpsA, Chain A"/>
    <property type="match status" value="1"/>
</dbReference>
<organism evidence="2 3">
    <name type="scientific">Halodesulfovibrio aestuarii</name>
    <dbReference type="NCBI Taxonomy" id="126333"/>
    <lineage>
        <taxon>Bacteria</taxon>
        <taxon>Pseudomonadati</taxon>
        <taxon>Thermodesulfobacteriota</taxon>
        <taxon>Desulfovibrionia</taxon>
        <taxon>Desulfovibrionales</taxon>
        <taxon>Desulfovibrionaceae</taxon>
        <taxon>Halodesulfovibrio</taxon>
    </lineage>
</organism>
<name>A0A8G2CCJ3_9BACT</name>
<dbReference type="Proteomes" id="UP000184001">
    <property type="component" value="Unassembled WGS sequence"/>
</dbReference>
<dbReference type="EMBL" id="FQZR01000008">
    <property type="protein sequence ID" value="SHJ60697.1"/>
    <property type="molecule type" value="Genomic_DNA"/>
</dbReference>
<dbReference type="InterPro" id="IPR001173">
    <property type="entry name" value="Glyco_trans_2-like"/>
</dbReference>
<evidence type="ECO:0000313" key="3">
    <source>
        <dbReference type="Proteomes" id="UP000184001"/>
    </source>
</evidence>
<dbReference type="PANTHER" id="PTHR43179">
    <property type="entry name" value="RHAMNOSYLTRANSFERASE WBBL"/>
    <property type="match status" value="1"/>
</dbReference>
<proteinExistence type="predicted"/>
<dbReference type="PANTHER" id="PTHR43179:SF7">
    <property type="entry name" value="RHAMNOSYLTRANSFERASE WBBL"/>
    <property type="match status" value="1"/>
</dbReference>
<evidence type="ECO:0000313" key="2">
    <source>
        <dbReference type="EMBL" id="SHJ60697.1"/>
    </source>
</evidence>
<dbReference type="Pfam" id="PF00535">
    <property type="entry name" value="Glycos_transf_2"/>
    <property type="match status" value="1"/>
</dbReference>
<sequence>MHIMTTTTLSILVSCTSSNEAAALSLASFTNLPKDLECEILIAADSKAAPDLSALIDEIAPLLPARPTALELTAPISRARAFNLAADNANGTYLFFMEAGTQITAETIPPLLRHLKSNPSAGIAAPLLICPQSGRVQSCGTTFTPSLSVQPLFASFPATHPAVNKQRSFQAVPANGILLRTTTFKDASQFDTKYKTGMEVLDLCCAVRNNEQTIDLIPQSTLLTPDTTESILEDDLSIDTMRLNDRCKGCFGPDKHLFAQKEGYLFSVSPWLESYMTLTPEREQELNEQMMQSPDPSTCLALILEEPLWQTGYVQLAAYLESTGKYEEACGIRLLQTFFFPMLPLYRKLAAVAEAANNENLLQMANDKLKHIDNQLEDISALTKKAAGLANWARKAKETELQSIYEGWLKDLGLL</sequence>
<feature type="domain" description="Glycosyltransferase 2-like" evidence="1">
    <location>
        <begin position="19"/>
        <end position="128"/>
    </location>
</feature>
<protein>
    <recommendedName>
        <fullName evidence="1">Glycosyltransferase 2-like domain-containing protein</fullName>
    </recommendedName>
</protein>
<evidence type="ECO:0000259" key="1">
    <source>
        <dbReference type="Pfam" id="PF00535"/>
    </source>
</evidence>
<dbReference type="SUPFAM" id="SSF53448">
    <property type="entry name" value="Nucleotide-diphospho-sugar transferases"/>
    <property type="match status" value="1"/>
</dbReference>
<dbReference type="AlphaFoldDB" id="A0A8G2CCJ3"/>
<gene>
    <name evidence="2" type="ORF">SAMN05660830_02816</name>
</gene>